<proteinExistence type="predicted"/>
<protein>
    <submittedName>
        <fullName evidence="2">Uncharacterized protein</fullName>
    </submittedName>
</protein>
<dbReference type="AlphaFoldDB" id="A0A4D6LLL0"/>
<evidence type="ECO:0000313" key="2">
    <source>
        <dbReference type="EMBL" id="QCD89481.1"/>
    </source>
</evidence>
<feature type="compositionally biased region" description="Acidic residues" evidence="1">
    <location>
        <begin position="26"/>
        <end position="45"/>
    </location>
</feature>
<sequence length="111" mass="12327">MCVWSFRVWGLTLNVVEQDVQDEVGLEGGSEDEAEVNSESGDEFDINSFNKSEGEFSTDNEGYEVEDDLYDVPVGGDDEVENELYEVRIKEDVVAGVRGSSGQKSKIKHVD</sequence>
<gene>
    <name evidence="2" type="ORF">DEO72_LG4g426</name>
</gene>
<feature type="region of interest" description="Disordered" evidence="1">
    <location>
        <begin position="26"/>
        <end position="63"/>
    </location>
</feature>
<dbReference type="Proteomes" id="UP000501690">
    <property type="component" value="Linkage Group LG4"/>
</dbReference>
<evidence type="ECO:0000313" key="3">
    <source>
        <dbReference type="Proteomes" id="UP000501690"/>
    </source>
</evidence>
<accession>A0A4D6LLL0</accession>
<keyword evidence="3" id="KW-1185">Reference proteome</keyword>
<dbReference type="EMBL" id="CP039348">
    <property type="protein sequence ID" value="QCD89481.1"/>
    <property type="molecule type" value="Genomic_DNA"/>
</dbReference>
<evidence type="ECO:0000256" key="1">
    <source>
        <dbReference type="SAM" id="MobiDB-lite"/>
    </source>
</evidence>
<name>A0A4D6LLL0_VIGUN</name>
<reference evidence="2 3" key="1">
    <citation type="submission" date="2019-04" db="EMBL/GenBank/DDBJ databases">
        <title>An improved genome assembly and genetic linkage map for asparagus bean, Vigna unguiculata ssp. sesquipedialis.</title>
        <authorList>
            <person name="Xia Q."/>
            <person name="Zhang R."/>
            <person name="Dong Y."/>
        </authorList>
    </citation>
    <scope>NUCLEOTIDE SEQUENCE [LARGE SCALE GENOMIC DNA]</scope>
    <source>
        <tissue evidence="2">Leaf</tissue>
    </source>
</reference>
<organism evidence="2 3">
    <name type="scientific">Vigna unguiculata</name>
    <name type="common">Cowpea</name>
    <dbReference type="NCBI Taxonomy" id="3917"/>
    <lineage>
        <taxon>Eukaryota</taxon>
        <taxon>Viridiplantae</taxon>
        <taxon>Streptophyta</taxon>
        <taxon>Embryophyta</taxon>
        <taxon>Tracheophyta</taxon>
        <taxon>Spermatophyta</taxon>
        <taxon>Magnoliopsida</taxon>
        <taxon>eudicotyledons</taxon>
        <taxon>Gunneridae</taxon>
        <taxon>Pentapetalae</taxon>
        <taxon>rosids</taxon>
        <taxon>fabids</taxon>
        <taxon>Fabales</taxon>
        <taxon>Fabaceae</taxon>
        <taxon>Papilionoideae</taxon>
        <taxon>50 kb inversion clade</taxon>
        <taxon>NPAAA clade</taxon>
        <taxon>indigoferoid/millettioid clade</taxon>
        <taxon>Phaseoleae</taxon>
        <taxon>Vigna</taxon>
    </lineage>
</organism>